<dbReference type="STRING" id="1237149.C900_01125"/>
<dbReference type="AlphaFoldDB" id="L8JUU2"/>
<dbReference type="Proteomes" id="UP000011135">
    <property type="component" value="Unassembled WGS sequence"/>
</dbReference>
<accession>L8JUU2</accession>
<reference evidence="1 2" key="1">
    <citation type="submission" date="2012-12" db="EMBL/GenBank/DDBJ databases">
        <title>Genome assembly of Fulvivirga imtechensis AK7.</title>
        <authorList>
            <person name="Nupur N."/>
            <person name="Khatri I."/>
            <person name="Kumar R."/>
            <person name="Subramanian S."/>
            <person name="Pinnaka A."/>
        </authorList>
    </citation>
    <scope>NUCLEOTIDE SEQUENCE [LARGE SCALE GENOMIC DNA]</scope>
    <source>
        <strain evidence="1 2">AK7</strain>
    </source>
</reference>
<sequence length="257" mass="29384">MFKLSVELSLRLPVDDKDIERYGETSAFDFQSNIYSKRWGADIAYQDYEGFYVRNPDDLFPSWNKDGPFPQRSDLEARNFQLNGFYIFNHEKFSYRSSFIQADKQLKSAGSFLLGTTLGIFKFEADSALVPGNTDAALEEQIKAGRFAILGLLPGYTYNFIVKDFYLNLSFSAGPANVWTKYRTDADVSTDSKVRPIVGVRAAFGYNSQRFFCGFSMVSQSISYDVDKLDINGQTGNAKLFFGYRFLEKGFMKERFF</sequence>
<evidence type="ECO:0000313" key="2">
    <source>
        <dbReference type="Proteomes" id="UP000011135"/>
    </source>
</evidence>
<dbReference type="Pfam" id="PF14391">
    <property type="entry name" value="DUF4421"/>
    <property type="match status" value="1"/>
</dbReference>
<keyword evidence="2" id="KW-1185">Reference proteome</keyword>
<dbReference type="InterPro" id="IPR025535">
    <property type="entry name" value="DUF4421"/>
</dbReference>
<evidence type="ECO:0000313" key="1">
    <source>
        <dbReference type="EMBL" id="ELR72746.1"/>
    </source>
</evidence>
<dbReference type="EMBL" id="AMZN01000015">
    <property type="protein sequence ID" value="ELR72746.1"/>
    <property type="molecule type" value="Genomic_DNA"/>
</dbReference>
<organism evidence="1 2">
    <name type="scientific">Fulvivirga imtechensis AK7</name>
    <dbReference type="NCBI Taxonomy" id="1237149"/>
    <lineage>
        <taxon>Bacteria</taxon>
        <taxon>Pseudomonadati</taxon>
        <taxon>Bacteroidota</taxon>
        <taxon>Cytophagia</taxon>
        <taxon>Cytophagales</taxon>
        <taxon>Fulvivirgaceae</taxon>
        <taxon>Fulvivirga</taxon>
    </lineage>
</organism>
<protein>
    <submittedName>
        <fullName evidence="1">Uncharacterized protein</fullName>
    </submittedName>
</protein>
<proteinExistence type="predicted"/>
<gene>
    <name evidence="1" type="ORF">C900_01125</name>
</gene>
<comment type="caution">
    <text evidence="1">The sequence shown here is derived from an EMBL/GenBank/DDBJ whole genome shotgun (WGS) entry which is preliminary data.</text>
</comment>
<dbReference type="eggNOG" id="COG5571">
    <property type="taxonomic scope" value="Bacteria"/>
</dbReference>
<name>L8JUU2_9BACT</name>